<reference evidence="1 2" key="1">
    <citation type="submission" date="2019-09" db="EMBL/GenBank/DDBJ databases">
        <title>Segnochrobactrum spirostomi gen. nov., sp. nov., isolated from the ciliate Spirostomum cf. yagiui and description of a novel family, Segnochrobactraceae fam. nov. within the order Rhizobiales of the class Alphaproteobacteria.</title>
        <authorList>
            <person name="Akter S."/>
            <person name="Shazib S.U.A."/>
            <person name="Shin M.K."/>
        </authorList>
    </citation>
    <scope>NUCLEOTIDE SEQUENCE [LARGE SCALE GENOMIC DNA]</scope>
    <source>
        <strain evidence="1 2">Sp-1</strain>
    </source>
</reference>
<keyword evidence="2" id="KW-1185">Reference proteome</keyword>
<dbReference type="RefSeq" id="WP_153479197.1">
    <property type="nucleotide sequence ID" value="NZ_VWNA01000001.1"/>
</dbReference>
<comment type="caution">
    <text evidence="1">The sequence shown here is derived from an EMBL/GenBank/DDBJ whole genome shotgun (WGS) entry which is preliminary data.</text>
</comment>
<dbReference type="Proteomes" id="UP000332515">
    <property type="component" value="Unassembled WGS sequence"/>
</dbReference>
<evidence type="ECO:0000313" key="1">
    <source>
        <dbReference type="EMBL" id="MQT11927.1"/>
    </source>
</evidence>
<dbReference type="AlphaFoldDB" id="A0A6A7Y0J8"/>
<organism evidence="1 2">
    <name type="scientific">Segnochrobactrum spirostomi</name>
    <dbReference type="NCBI Taxonomy" id="2608987"/>
    <lineage>
        <taxon>Bacteria</taxon>
        <taxon>Pseudomonadati</taxon>
        <taxon>Pseudomonadota</taxon>
        <taxon>Alphaproteobacteria</taxon>
        <taxon>Hyphomicrobiales</taxon>
        <taxon>Segnochrobactraceae</taxon>
        <taxon>Segnochrobactrum</taxon>
    </lineage>
</organism>
<protein>
    <submittedName>
        <fullName evidence="1">Uncharacterized protein</fullName>
    </submittedName>
</protein>
<gene>
    <name evidence="1" type="ORF">F0357_04410</name>
</gene>
<accession>A0A6A7Y0J8</accession>
<dbReference type="EMBL" id="VWNA01000001">
    <property type="protein sequence ID" value="MQT11927.1"/>
    <property type="molecule type" value="Genomic_DNA"/>
</dbReference>
<evidence type="ECO:0000313" key="2">
    <source>
        <dbReference type="Proteomes" id="UP000332515"/>
    </source>
</evidence>
<proteinExistence type="predicted"/>
<sequence>MTGSALFAVLPYGAGSDGTLVACPPIEAFSAADAREKARRVASDHAGVVAIAQLWNPDDGRLTSRLEVLYAAGRVPDPTTFSGR</sequence>
<name>A0A6A7Y0J8_9HYPH</name>